<evidence type="ECO:0000259" key="9">
    <source>
        <dbReference type="Pfam" id="PF07715"/>
    </source>
</evidence>
<sequence>MRHRFKRTTLSVAAAQALVVWAAPAIAQTAAAPAADKKESQQLETVVVSGRRAALASAQKIKQESDEIVDSVNAEDIGKLPDRSVTEVLQRMVGVAMDRTQARSDPVHYSVEGSGVVIRGLTYVAAQLNGRETFSANQGRNLGFEDVPPELMGGVDVYKNPSAEQIEGAIAGLVNLRTALPFDYGGFKASGNLAMTYTQLNGKRSPQGSFLVSNTWQTDLGKFGALIDVAHSKSKLRTDTTTVDPYYPTTTTTNSVTTVNPDHRWYSRDLAWREQDYDRTRNGVYAALQWRKDNVESALTFFRSKFRSAMSEYAVKAEVDPYTINITDAEWGDNGLLRKGTLNSTTGGIEMENNARLSQRDSRTDDLSWNVRWRATPAWTLTADAQLVKSKTQSFDSNVATGIQLPKQTVDFTGSMPRIVYDAADIAFLDKPSNYYWATTMEALDHGKAQQKALRLDARYQFQDHPFLNDLRFGLRIADRDAQTYKAMPYYNWAAVTKAWETGWYIPDTARVTNYSVPTVVKSFNKFMGGKTTVPTMLFPDASVVQGFPNSYVQLHDLVKPLCDGMPGGSTCGWQGSNVNPYSWAPASYGDPSGVNDQHERTTAAFAQLRFAFDDLPMPVDGNVGLRVVNTKDRANGYTVIDQDAVPPGAGGVVVHPVKVDKVAGRFDQSFTDYLPSLNLRLKAQPDLQFRFALAKGLSRPSTGDMQATSKLKQSVQIEQNTGNVKSVSASGTSDGNPMLKPIKSTQADVTGEWYFSKTGAITVAAFDKELKDIIINQTYTTRLTAIDGTPVDFVVTGPTNGAKGHARGVEFAFRRYFDMLPGWLSGLGVEMNWTYVDSKLKRYNGVQTSFCSAGAGQDNLNLYVNGCDTDGSSFGGMPLPNLSRNTLNFTLMYDQGPLSARVAYSWRQRYLQGVALNSDNTGPNQQNALDTNPASPTYGKHTLPLGLPLWGDSYGQLDVGMQYKFGNGLTVSLDALNLTNATSRQLMQQNIGTFVHNYFTSGRQYKLGMSYTF</sequence>
<comment type="subcellular location">
    <subcellularLocation>
        <location evidence="1 5">Cell outer membrane</location>
    </subcellularLocation>
</comment>
<evidence type="ECO:0000259" key="8">
    <source>
        <dbReference type="Pfam" id="PF00593"/>
    </source>
</evidence>
<feature type="domain" description="TonB-dependent receptor plug" evidence="9">
    <location>
        <begin position="62"/>
        <end position="172"/>
    </location>
</feature>
<dbReference type="RefSeq" id="WP_233394801.1">
    <property type="nucleotide sequence ID" value="NZ_JAJTWT010000015.1"/>
</dbReference>
<dbReference type="Pfam" id="PF00593">
    <property type="entry name" value="TonB_dep_Rec_b-barrel"/>
    <property type="match status" value="1"/>
</dbReference>
<evidence type="ECO:0000313" key="10">
    <source>
        <dbReference type="EMBL" id="MCE4540285.1"/>
    </source>
</evidence>
<feature type="region of interest" description="Disordered" evidence="6">
    <location>
        <begin position="918"/>
        <end position="938"/>
    </location>
</feature>
<feature type="chain" id="PRO_5047174309" evidence="7">
    <location>
        <begin position="28"/>
        <end position="1014"/>
    </location>
</feature>
<comment type="caution">
    <text evidence="10">The sequence shown here is derived from an EMBL/GenBank/DDBJ whole genome shotgun (WGS) entry which is preliminary data.</text>
</comment>
<dbReference type="InterPro" id="IPR000531">
    <property type="entry name" value="Beta-barrel_TonB"/>
</dbReference>
<dbReference type="InterPro" id="IPR036942">
    <property type="entry name" value="Beta-barrel_TonB_sf"/>
</dbReference>
<evidence type="ECO:0000256" key="6">
    <source>
        <dbReference type="SAM" id="MobiDB-lite"/>
    </source>
</evidence>
<dbReference type="InterPro" id="IPR010104">
    <property type="entry name" value="TonB_rcpt_bac"/>
</dbReference>
<organism evidence="10 11">
    <name type="scientific">Pelomonas caseinilytica</name>
    <dbReference type="NCBI Taxonomy" id="2906763"/>
    <lineage>
        <taxon>Bacteria</taxon>
        <taxon>Pseudomonadati</taxon>
        <taxon>Pseudomonadota</taxon>
        <taxon>Betaproteobacteria</taxon>
        <taxon>Burkholderiales</taxon>
        <taxon>Sphaerotilaceae</taxon>
        <taxon>Roseateles</taxon>
    </lineage>
</organism>
<keyword evidence="11" id="KW-1185">Reference proteome</keyword>
<keyword evidence="7" id="KW-0732">Signal</keyword>
<dbReference type="Gene3D" id="2.170.130.10">
    <property type="entry name" value="TonB-dependent receptor, plug domain"/>
    <property type="match status" value="1"/>
</dbReference>
<protein>
    <submittedName>
        <fullName evidence="10">TonB-dependent receptor</fullName>
    </submittedName>
</protein>
<gene>
    <name evidence="10" type="ORF">LXT12_23825</name>
</gene>
<dbReference type="InterPro" id="IPR037066">
    <property type="entry name" value="Plug_dom_sf"/>
</dbReference>
<evidence type="ECO:0000256" key="7">
    <source>
        <dbReference type="SAM" id="SignalP"/>
    </source>
</evidence>
<dbReference type="InterPro" id="IPR012910">
    <property type="entry name" value="Plug_dom"/>
</dbReference>
<keyword evidence="3 5" id="KW-0472">Membrane</keyword>
<dbReference type="SUPFAM" id="SSF56935">
    <property type="entry name" value="Porins"/>
    <property type="match status" value="1"/>
</dbReference>
<evidence type="ECO:0000313" key="11">
    <source>
        <dbReference type="Proteomes" id="UP001201463"/>
    </source>
</evidence>
<accession>A0ABS8XSW7</accession>
<evidence type="ECO:0000256" key="3">
    <source>
        <dbReference type="ARBA" id="ARBA00023136"/>
    </source>
</evidence>
<dbReference type="NCBIfam" id="TIGR01782">
    <property type="entry name" value="TonB-Xanth-Caul"/>
    <property type="match status" value="1"/>
</dbReference>
<dbReference type="Pfam" id="PF07715">
    <property type="entry name" value="Plug"/>
    <property type="match status" value="1"/>
</dbReference>
<dbReference type="EMBL" id="JAJTWT010000015">
    <property type="protein sequence ID" value="MCE4540285.1"/>
    <property type="molecule type" value="Genomic_DNA"/>
</dbReference>
<dbReference type="Gene3D" id="2.40.170.20">
    <property type="entry name" value="TonB-dependent receptor, beta-barrel domain"/>
    <property type="match status" value="1"/>
</dbReference>
<evidence type="ECO:0000256" key="2">
    <source>
        <dbReference type="ARBA" id="ARBA00009810"/>
    </source>
</evidence>
<reference evidence="10 11" key="1">
    <citation type="submission" date="2021-12" db="EMBL/GenBank/DDBJ databases">
        <title>Genome seq of p7.</title>
        <authorList>
            <person name="Seo T."/>
        </authorList>
    </citation>
    <scope>NUCLEOTIDE SEQUENCE [LARGE SCALE GENOMIC DNA]</scope>
    <source>
        <strain evidence="10 11">P7</strain>
    </source>
</reference>
<keyword evidence="10" id="KW-0675">Receptor</keyword>
<name>A0ABS8XSW7_9BURK</name>
<evidence type="ECO:0000256" key="5">
    <source>
        <dbReference type="RuleBase" id="RU003357"/>
    </source>
</evidence>
<dbReference type="PANTHER" id="PTHR40980">
    <property type="entry name" value="PLUG DOMAIN-CONTAINING PROTEIN"/>
    <property type="match status" value="1"/>
</dbReference>
<feature type="domain" description="TonB-dependent receptor-like beta-barrel" evidence="8">
    <location>
        <begin position="431"/>
        <end position="979"/>
    </location>
</feature>
<comment type="similarity">
    <text evidence="2 5">Belongs to the TonB-dependent receptor family.</text>
</comment>
<keyword evidence="4" id="KW-0998">Cell outer membrane</keyword>
<evidence type="ECO:0000256" key="1">
    <source>
        <dbReference type="ARBA" id="ARBA00004442"/>
    </source>
</evidence>
<proteinExistence type="inferred from homology"/>
<feature type="compositionally biased region" description="Polar residues" evidence="6">
    <location>
        <begin position="918"/>
        <end position="936"/>
    </location>
</feature>
<dbReference type="PANTHER" id="PTHR40980:SF3">
    <property type="entry name" value="TONB-DEPENDENT RECEPTOR-LIKE BETA-BARREL DOMAIN-CONTAINING PROTEIN"/>
    <property type="match status" value="1"/>
</dbReference>
<evidence type="ECO:0000256" key="4">
    <source>
        <dbReference type="ARBA" id="ARBA00023237"/>
    </source>
</evidence>
<dbReference type="Proteomes" id="UP001201463">
    <property type="component" value="Unassembled WGS sequence"/>
</dbReference>
<feature type="signal peptide" evidence="7">
    <location>
        <begin position="1"/>
        <end position="27"/>
    </location>
</feature>
<keyword evidence="5" id="KW-0798">TonB box</keyword>